<protein>
    <submittedName>
        <fullName evidence="5">Helix-turn-helix transcriptional regulator</fullName>
    </submittedName>
</protein>
<dbReference type="SMART" id="SM00421">
    <property type="entry name" value="HTH_LUXR"/>
    <property type="match status" value="1"/>
</dbReference>
<dbReference type="InterPro" id="IPR016032">
    <property type="entry name" value="Sig_transdc_resp-reg_C-effctor"/>
</dbReference>
<dbReference type="EMBL" id="JAMLDX010000003">
    <property type="protein sequence ID" value="MCP3729947.1"/>
    <property type="molecule type" value="Genomic_DNA"/>
</dbReference>
<evidence type="ECO:0000259" key="4">
    <source>
        <dbReference type="PROSITE" id="PS50043"/>
    </source>
</evidence>
<evidence type="ECO:0000313" key="5">
    <source>
        <dbReference type="EMBL" id="MCP3729947.1"/>
    </source>
</evidence>
<dbReference type="PANTHER" id="PTHR44688:SF16">
    <property type="entry name" value="DNA-BINDING TRANSCRIPTIONAL ACTIVATOR DEVR_DOSR"/>
    <property type="match status" value="1"/>
</dbReference>
<dbReference type="GO" id="GO:0006355">
    <property type="term" value="P:regulation of DNA-templated transcription"/>
    <property type="evidence" value="ECO:0007669"/>
    <property type="project" value="InterPro"/>
</dbReference>
<gene>
    <name evidence="5" type="ORF">M9978_05850</name>
</gene>
<dbReference type="PRINTS" id="PR00038">
    <property type="entry name" value="HTHLUXR"/>
</dbReference>
<feature type="domain" description="HTH luxR-type" evidence="4">
    <location>
        <begin position="182"/>
        <end position="247"/>
    </location>
</feature>
<keyword evidence="1" id="KW-0805">Transcription regulation</keyword>
<dbReference type="InterPro" id="IPR000792">
    <property type="entry name" value="Tscrpt_reg_LuxR_C"/>
</dbReference>
<reference evidence="5" key="1">
    <citation type="submission" date="2022-05" db="EMBL/GenBank/DDBJ databases">
        <title>Sphingomonas sp. strain MG17 Genome sequencing and assembly.</title>
        <authorList>
            <person name="Kim I."/>
        </authorList>
    </citation>
    <scope>NUCLEOTIDE SEQUENCE</scope>
    <source>
        <strain evidence="5">MG17</strain>
    </source>
</reference>
<keyword evidence="3" id="KW-0804">Transcription</keyword>
<dbReference type="SUPFAM" id="SSF46894">
    <property type="entry name" value="C-terminal effector domain of the bipartite response regulators"/>
    <property type="match status" value="1"/>
</dbReference>
<accession>A0A9X2HHC2</accession>
<dbReference type="InterPro" id="IPR036388">
    <property type="entry name" value="WH-like_DNA-bd_sf"/>
</dbReference>
<organism evidence="5 6">
    <name type="scientific">Sphingomonas tagetis</name>
    <dbReference type="NCBI Taxonomy" id="2949092"/>
    <lineage>
        <taxon>Bacteria</taxon>
        <taxon>Pseudomonadati</taxon>
        <taxon>Pseudomonadota</taxon>
        <taxon>Alphaproteobacteria</taxon>
        <taxon>Sphingomonadales</taxon>
        <taxon>Sphingomonadaceae</taxon>
        <taxon>Sphingomonas</taxon>
    </lineage>
</organism>
<dbReference type="Proteomes" id="UP001139451">
    <property type="component" value="Unassembled WGS sequence"/>
</dbReference>
<evidence type="ECO:0000256" key="3">
    <source>
        <dbReference type="ARBA" id="ARBA00023163"/>
    </source>
</evidence>
<dbReference type="AlphaFoldDB" id="A0A9X2HHC2"/>
<evidence type="ECO:0000256" key="1">
    <source>
        <dbReference type="ARBA" id="ARBA00023015"/>
    </source>
</evidence>
<keyword evidence="6" id="KW-1185">Reference proteome</keyword>
<evidence type="ECO:0000256" key="2">
    <source>
        <dbReference type="ARBA" id="ARBA00023125"/>
    </source>
</evidence>
<dbReference type="GO" id="GO:0003677">
    <property type="term" value="F:DNA binding"/>
    <property type="evidence" value="ECO:0007669"/>
    <property type="project" value="UniProtKB-KW"/>
</dbReference>
<proteinExistence type="predicted"/>
<dbReference type="RefSeq" id="WP_254292049.1">
    <property type="nucleotide sequence ID" value="NZ_JAMLDX010000003.1"/>
</dbReference>
<name>A0A9X2HHC2_9SPHN</name>
<keyword evidence="2" id="KW-0238">DNA-binding</keyword>
<dbReference type="Gene3D" id="1.10.10.10">
    <property type="entry name" value="Winged helix-like DNA-binding domain superfamily/Winged helix DNA-binding domain"/>
    <property type="match status" value="1"/>
</dbReference>
<comment type="caution">
    <text evidence="5">The sequence shown here is derived from an EMBL/GenBank/DDBJ whole genome shotgun (WGS) entry which is preliminary data.</text>
</comment>
<dbReference type="PROSITE" id="PS50043">
    <property type="entry name" value="HTH_LUXR_2"/>
    <property type="match status" value="1"/>
</dbReference>
<dbReference type="Pfam" id="PF00196">
    <property type="entry name" value="GerE"/>
    <property type="match status" value="1"/>
</dbReference>
<dbReference type="CDD" id="cd06170">
    <property type="entry name" value="LuxR_C_like"/>
    <property type="match status" value="1"/>
</dbReference>
<dbReference type="PANTHER" id="PTHR44688">
    <property type="entry name" value="DNA-BINDING TRANSCRIPTIONAL ACTIVATOR DEVR_DOSR"/>
    <property type="match status" value="1"/>
</dbReference>
<evidence type="ECO:0000313" key="6">
    <source>
        <dbReference type="Proteomes" id="UP001139451"/>
    </source>
</evidence>
<dbReference type="PROSITE" id="PS00622">
    <property type="entry name" value="HTH_LUXR_1"/>
    <property type="match status" value="1"/>
</dbReference>
<sequence length="258" mass="28578">MAAAFPAFTRIIAAIGEPDFVDRAAAAVRDLAGFDLVAVFAHRGGTPIALHDNFDLVGCRAGIERYVRHTHRINPILGARSGFGVHRARDFRTPPGLNGTIARHLVRAEEEELGFRTLGWPERQEEVVLCFEAWGGLVELGLYRARSPRTLPHATLDDLTALTAPLAAAFERHRALQPKPETDEWRDPLSPREREIVELMLAGCSSEAIALRLGIAQFTVKDHRKRIFRKLGIGALAELFALDRHIPPRRDGARAALL</sequence>